<dbReference type="EMBL" id="FM954973">
    <property type="protein sequence ID" value="CAV27590.1"/>
    <property type="molecule type" value="Genomic_DNA"/>
</dbReference>
<protein>
    <submittedName>
        <fullName evidence="1">Uncharacterized protein</fullName>
    </submittedName>
</protein>
<name>B7VTI3_VIBA3</name>
<dbReference type="KEGG" id="vsp:VS_II1438"/>
<sequence length="55" mass="6816">MFWPDTRLAFFISVFRIHLFYLSFSHPSRFLDHQYLINPRVLIREAQELRYNPLC</sequence>
<evidence type="ECO:0000313" key="2">
    <source>
        <dbReference type="Proteomes" id="UP000009100"/>
    </source>
</evidence>
<gene>
    <name evidence="1" type="ordered locus">VS_II1438</name>
</gene>
<evidence type="ECO:0000313" key="1">
    <source>
        <dbReference type="EMBL" id="CAV27590.1"/>
    </source>
</evidence>
<reference evidence="1 2" key="1">
    <citation type="submission" date="2009-02" db="EMBL/GenBank/DDBJ databases">
        <title>Vibrio splendidus str. LGP32 complete genome.</title>
        <authorList>
            <person name="Mazel D."/>
            <person name="Le Roux F."/>
        </authorList>
    </citation>
    <scope>NUCLEOTIDE SEQUENCE [LARGE SCALE GENOMIC DNA]</scope>
    <source>
        <strain evidence="1 2">LGP32</strain>
    </source>
</reference>
<dbReference type="AlphaFoldDB" id="B7VTI3"/>
<dbReference type="Proteomes" id="UP000009100">
    <property type="component" value="Chromosome 2"/>
</dbReference>
<proteinExistence type="predicted"/>
<dbReference type="STRING" id="575788.VS_II1438"/>
<dbReference type="HOGENOM" id="CLU_3031315_0_0_6"/>
<accession>B7VTI3</accession>
<organism evidence="1 2">
    <name type="scientific">Vibrio atlanticus (strain LGP32)</name>
    <name type="common">Vibrio splendidus (strain Mel32)</name>
    <dbReference type="NCBI Taxonomy" id="575788"/>
    <lineage>
        <taxon>Bacteria</taxon>
        <taxon>Pseudomonadati</taxon>
        <taxon>Pseudomonadota</taxon>
        <taxon>Gammaproteobacteria</taxon>
        <taxon>Vibrionales</taxon>
        <taxon>Vibrionaceae</taxon>
        <taxon>Vibrio</taxon>
    </lineage>
</organism>